<reference evidence="8" key="1">
    <citation type="submission" date="2021-01" db="EMBL/GenBank/DDBJ databases">
        <authorList>
            <person name="Corre E."/>
            <person name="Pelletier E."/>
            <person name="Niang G."/>
            <person name="Scheremetjew M."/>
            <person name="Finn R."/>
            <person name="Kale V."/>
            <person name="Holt S."/>
            <person name="Cochrane G."/>
            <person name="Meng A."/>
            <person name="Brown T."/>
            <person name="Cohen L."/>
        </authorList>
    </citation>
    <scope>NUCLEOTIDE SEQUENCE</scope>
    <source>
        <strain evidence="8">B596</strain>
    </source>
</reference>
<organism evidence="8">
    <name type="scientific">Pseudo-nitzschia delicatissima</name>
    <dbReference type="NCBI Taxonomy" id="44447"/>
    <lineage>
        <taxon>Eukaryota</taxon>
        <taxon>Sar</taxon>
        <taxon>Stramenopiles</taxon>
        <taxon>Ochrophyta</taxon>
        <taxon>Bacillariophyta</taxon>
        <taxon>Bacillariophyceae</taxon>
        <taxon>Bacillariophycidae</taxon>
        <taxon>Bacillariales</taxon>
        <taxon>Bacillariaceae</taxon>
        <taxon>Pseudo-nitzschia</taxon>
    </lineage>
</organism>
<evidence type="ECO:0000313" key="8">
    <source>
        <dbReference type="EMBL" id="CAD8729901.1"/>
    </source>
</evidence>
<dbReference type="Gene3D" id="3.10.20.80">
    <property type="entry name" value="Translation initiation factor 3 (IF-3), N-terminal domain"/>
    <property type="match status" value="1"/>
</dbReference>
<feature type="compositionally biased region" description="Basic and acidic residues" evidence="4">
    <location>
        <begin position="247"/>
        <end position="274"/>
    </location>
</feature>
<evidence type="ECO:0000256" key="1">
    <source>
        <dbReference type="ARBA" id="ARBA00005439"/>
    </source>
</evidence>
<evidence type="ECO:0000256" key="3">
    <source>
        <dbReference type="ARBA" id="ARBA00022917"/>
    </source>
</evidence>
<evidence type="ECO:0000259" key="6">
    <source>
        <dbReference type="Pfam" id="PF00707"/>
    </source>
</evidence>
<dbReference type="InterPro" id="IPR019814">
    <property type="entry name" value="Translation_initiation_fac_3_N"/>
</dbReference>
<name>A0A7S0XM08_9STRA</name>
<dbReference type="SUPFAM" id="SSF55200">
    <property type="entry name" value="Translation initiation factor IF3, C-terminal domain"/>
    <property type="match status" value="1"/>
</dbReference>
<gene>
    <name evidence="8" type="ORF">PDEL0327_LOCUS1394</name>
</gene>
<dbReference type="EMBL" id="HBFG01001855">
    <property type="protein sequence ID" value="CAD8729901.1"/>
    <property type="molecule type" value="Transcribed_RNA"/>
</dbReference>
<dbReference type="SUPFAM" id="SSF54364">
    <property type="entry name" value="Translation initiation factor IF3, N-terminal domain"/>
    <property type="match status" value="1"/>
</dbReference>
<dbReference type="FunFam" id="3.30.110.10:FF:000001">
    <property type="entry name" value="Translation initiation factor IF-3"/>
    <property type="match status" value="1"/>
</dbReference>
<accession>A0A7S0XM08</accession>
<feature type="region of interest" description="Disordered" evidence="4">
    <location>
        <begin position="64"/>
        <end position="97"/>
    </location>
</feature>
<dbReference type="GO" id="GO:0043022">
    <property type="term" value="F:ribosome binding"/>
    <property type="evidence" value="ECO:0007669"/>
    <property type="project" value="TreeGrafter"/>
</dbReference>
<feature type="signal peptide" evidence="5">
    <location>
        <begin position="1"/>
        <end position="26"/>
    </location>
</feature>
<evidence type="ECO:0000256" key="5">
    <source>
        <dbReference type="SAM" id="SignalP"/>
    </source>
</evidence>
<feature type="chain" id="PRO_5031259910" description="Translation initiation factor IF-3" evidence="5">
    <location>
        <begin position="27"/>
        <end position="327"/>
    </location>
</feature>
<dbReference type="GO" id="GO:0003743">
    <property type="term" value="F:translation initiation factor activity"/>
    <property type="evidence" value="ECO:0007669"/>
    <property type="project" value="UniProtKB-KW"/>
</dbReference>
<evidence type="ECO:0000256" key="4">
    <source>
        <dbReference type="SAM" id="MobiDB-lite"/>
    </source>
</evidence>
<evidence type="ECO:0000259" key="7">
    <source>
        <dbReference type="Pfam" id="PF05198"/>
    </source>
</evidence>
<dbReference type="AlphaFoldDB" id="A0A7S0XM08"/>
<proteinExistence type="inferred from homology"/>
<dbReference type="InterPro" id="IPR036787">
    <property type="entry name" value="T_IF-3_N_sf"/>
</dbReference>
<dbReference type="InterPro" id="IPR036788">
    <property type="entry name" value="T_IF-3_C_sf"/>
</dbReference>
<dbReference type="PANTHER" id="PTHR10938">
    <property type="entry name" value="TRANSLATION INITIATION FACTOR IF-3"/>
    <property type="match status" value="1"/>
</dbReference>
<dbReference type="Pfam" id="PF00707">
    <property type="entry name" value="IF3_C"/>
    <property type="match status" value="1"/>
</dbReference>
<dbReference type="InterPro" id="IPR001288">
    <property type="entry name" value="Translation_initiation_fac_3"/>
</dbReference>
<dbReference type="Gene3D" id="3.30.110.10">
    <property type="entry name" value="Translation initiation factor 3 (IF-3), C-terminal domain"/>
    <property type="match status" value="1"/>
</dbReference>
<dbReference type="GO" id="GO:0032790">
    <property type="term" value="P:ribosome disassembly"/>
    <property type="evidence" value="ECO:0007669"/>
    <property type="project" value="TreeGrafter"/>
</dbReference>
<feature type="compositionally biased region" description="Low complexity" evidence="4">
    <location>
        <begin position="275"/>
        <end position="291"/>
    </location>
</feature>
<dbReference type="GO" id="GO:0005737">
    <property type="term" value="C:cytoplasm"/>
    <property type="evidence" value="ECO:0007669"/>
    <property type="project" value="UniProtKB-ARBA"/>
</dbReference>
<dbReference type="NCBIfam" id="TIGR00168">
    <property type="entry name" value="infC"/>
    <property type="match status" value="1"/>
</dbReference>
<evidence type="ECO:0008006" key="9">
    <source>
        <dbReference type="Google" id="ProtNLM"/>
    </source>
</evidence>
<feature type="domain" description="Translation initiation factor 3 C-terminal" evidence="6">
    <location>
        <begin position="154"/>
        <end position="238"/>
    </location>
</feature>
<keyword evidence="2" id="KW-0396">Initiation factor</keyword>
<comment type="similarity">
    <text evidence="1">Belongs to the IF-3 family.</text>
</comment>
<feature type="region of interest" description="Disordered" evidence="4">
    <location>
        <begin position="246"/>
        <end position="306"/>
    </location>
</feature>
<sequence>MSFQLNRRTGVAAVLFLAATSVVVDGFAPRSGLSTVQKINTDAQDHSTSALFMARRNMNMNRRAPAKEKKPPMNGEIAPGDLRVTTPNAKGKDEPLGVMSRDDALAKAKEMGGLDLILVNPNSDPPVCKIVDYSKYRYMKEKKAKELKKNSKATEVKEVKMSYKIDVHDYEVRKKNALKFLKQGNRVKCSIMFRGREVQHDALGYELLDKLAGEMEDICTREGRPKREGRNLSMIVTPRPEVVKQVNADRRAEDKAKRKKKEERQQSKKAEREAVMAASEAEAAESVANEEPNGSNSDDDLLDLEKDIESSLDDLFGSDDLTDDLFS</sequence>
<feature type="domain" description="Translation initiation factor 3 N-terminal" evidence="7">
    <location>
        <begin position="74"/>
        <end position="146"/>
    </location>
</feature>
<dbReference type="Pfam" id="PF05198">
    <property type="entry name" value="IF3_N"/>
    <property type="match status" value="1"/>
</dbReference>
<protein>
    <recommendedName>
        <fullName evidence="9">Translation initiation factor IF-3</fullName>
    </recommendedName>
</protein>
<dbReference type="PANTHER" id="PTHR10938:SF0">
    <property type="entry name" value="TRANSLATION INITIATION FACTOR IF-3, MITOCHONDRIAL"/>
    <property type="match status" value="1"/>
</dbReference>
<keyword evidence="5" id="KW-0732">Signal</keyword>
<dbReference type="HAMAP" id="MF_00080">
    <property type="entry name" value="IF_3"/>
    <property type="match status" value="1"/>
</dbReference>
<evidence type="ECO:0000256" key="2">
    <source>
        <dbReference type="ARBA" id="ARBA00022540"/>
    </source>
</evidence>
<keyword evidence="3" id="KW-0648">Protein biosynthesis</keyword>
<dbReference type="InterPro" id="IPR019815">
    <property type="entry name" value="Translation_initiation_fac_3_C"/>
</dbReference>